<gene>
    <name evidence="1" type="ORF">GCM10009118_00110</name>
</gene>
<accession>A0ABN1ML35</accession>
<evidence type="ECO:0000313" key="2">
    <source>
        <dbReference type="Proteomes" id="UP001501126"/>
    </source>
</evidence>
<dbReference type="EMBL" id="BAAAFH010000001">
    <property type="protein sequence ID" value="GAA0873603.1"/>
    <property type="molecule type" value="Genomic_DNA"/>
</dbReference>
<dbReference type="Proteomes" id="UP001501126">
    <property type="component" value="Unassembled WGS sequence"/>
</dbReference>
<comment type="caution">
    <text evidence="1">The sequence shown here is derived from an EMBL/GenBank/DDBJ whole genome shotgun (WGS) entry which is preliminary data.</text>
</comment>
<keyword evidence="2" id="KW-1185">Reference proteome</keyword>
<sequence>MIEIFKTSVKRKSDSHKIVQDLKNIIPEARINFDLEDCDNILRIEANHFDIKSVQSLLQKYGHESEVLIG</sequence>
<evidence type="ECO:0008006" key="3">
    <source>
        <dbReference type="Google" id="ProtNLM"/>
    </source>
</evidence>
<proteinExistence type="predicted"/>
<name>A0ABN1ML35_9FLAO</name>
<dbReference type="RefSeq" id="WP_343783798.1">
    <property type="nucleotide sequence ID" value="NZ_BAAAFH010000001.1"/>
</dbReference>
<organism evidence="1 2">
    <name type="scientific">Wandonia haliotis</name>
    <dbReference type="NCBI Taxonomy" id="574963"/>
    <lineage>
        <taxon>Bacteria</taxon>
        <taxon>Pseudomonadati</taxon>
        <taxon>Bacteroidota</taxon>
        <taxon>Flavobacteriia</taxon>
        <taxon>Flavobacteriales</taxon>
        <taxon>Crocinitomicaceae</taxon>
        <taxon>Wandonia</taxon>
    </lineage>
</organism>
<evidence type="ECO:0000313" key="1">
    <source>
        <dbReference type="EMBL" id="GAA0873603.1"/>
    </source>
</evidence>
<protein>
    <recommendedName>
        <fullName evidence="3">HMA domain-containing protein</fullName>
    </recommendedName>
</protein>
<reference evidence="1 2" key="1">
    <citation type="journal article" date="2019" name="Int. J. Syst. Evol. Microbiol.">
        <title>The Global Catalogue of Microorganisms (GCM) 10K type strain sequencing project: providing services to taxonomists for standard genome sequencing and annotation.</title>
        <authorList>
            <consortium name="The Broad Institute Genomics Platform"/>
            <consortium name="The Broad Institute Genome Sequencing Center for Infectious Disease"/>
            <person name="Wu L."/>
            <person name="Ma J."/>
        </authorList>
    </citation>
    <scope>NUCLEOTIDE SEQUENCE [LARGE SCALE GENOMIC DNA]</scope>
    <source>
        <strain evidence="1 2">JCM 16083</strain>
    </source>
</reference>